<geneLocation type="mitochondrion" evidence="10"/>
<keyword evidence="9" id="KW-0830">Ubiquinone</keyword>
<keyword evidence="9 10" id="KW-0496">Mitochondrion</keyword>
<keyword evidence="9" id="KW-0249">Electron transport</keyword>
<evidence type="ECO:0000256" key="4">
    <source>
        <dbReference type="ARBA" id="ARBA00022448"/>
    </source>
</evidence>
<dbReference type="GO" id="GO:0031966">
    <property type="term" value="C:mitochondrial membrane"/>
    <property type="evidence" value="ECO:0007669"/>
    <property type="project" value="UniProtKB-SubCell"/>
</dbReference>
<dbReference type="EMBL" id="MG253272">
    <property type="protein sequence ID" value="AWN56280.1"/>
    <property type="molecule type" value="Genomic_DNA"/>
</dbReference>
<evidence type="ECO:0000256" key="5">
    <source>
        <dbReference type="ARBA" id="ARBA00022692"/>
    </source>
</evidence>
<dbReference type="PANTHER" id="PTHR11058:SF9">
    <property type="entry name" value="NADH-UBIQUINONE OXIDOREDUCTASE CHAIN 3"/>
    <property type="match status" value="1"/>
</dbReference>
<comment type="catalytic activity">
    <reaction evidence="8 9">
        <text>a ubiquinone + NADH + 5 H(+)(in) = a ubiquinol + NAD(+) + 4 H(+)(out)</text>
        <dbReference type="Rhea" id="RHEA:29091"/>
        <dbReference type="Rhea" id="RHEA-COMP:9565"/>
        <dbReference type="Rhea" id="RHEA-COMP:9566"/>
        <dbReference type="ChEBI" id="CHEBI:15378"/>
        <dbReference type="ChEBI" id="CHEBI:16389"/>
        <dbReference type="ChEBI" id="CHEBI:17976"/>
        <dbReference type="ChEBI" id="CHEBI:57540"/>
        <dbReference type="ChEBI" id="CHEBI:57945"/>
        <dbReference type="EC" id="7.1.1.2"/>
    </reaction>
</comment>
<feature type="transmembrane region" description="Helical" evidence="9">
    <location>
        <begin position="45"/>
        <end position="67"/>
    </location>
</feature>
<keyword evidence="7 9" id="KW-0472">Membrane</keyword>
<keyword evidence="9" id="KW-0520">NAD</keyword>
<evidence type="ECO:0000256" key="6">
    <source>
        <dbReference type="ARBA" id="ARBA00022989"/>
    </source>
</evidence>
<dbReference type="EC" id="7.1.1.2" evidence="9"/>
<keyword evidence="6 9" id="KW-1133">Transmembrane helix</keyword>
<organism evidence="10">
    <name type="scientific">Goeldia sp. DPP-2018</name>
    <dbReference type="NCBI Taxonomy" id="2136113"/>
    <lineage>
        <taxon>Eukaryota</taxon>
        <taxon>Metazoa</taxon>
        <taxon>Ecdysozoa</taxon>
        <taxon>Arthropoda</taxon>
        <taxon>Chelicerata</taxon>
        <taxon>Arachnida</taxon>
        <taxon>Araneae</taxon>
        <taxon>Araneomorphae</taxon>
        <taxon>Entelegynae</taxon>
        <taxon>Titanoecidae</taxon>
        <taxon>Goeldia</taxon>
    </lineage>
</organism>
<dbReference type="GO" id="GO:0030964">
    <property type="term" value="C:NADH dehydrogenase complex"/>
    <property type="evidence" value="ECO:0007669"/>
    <property type="project" value="TreeGrafter"/>
</dbReference>
<dbReference type="GO" id="GO:0008137">
    <property type="term" value="F:NADH dehydrogenase (ubiquinone) activity"/>
    <property type="evidence" value="ECO:0007669"/>
    <property type="project" value="UniProtKB-UniRule"/>
</dbReference>
<dbReference type="AlphaFoldDB" id="A0A2U8XCA0"/>
<sequence>MEVFILMIFIFFVFVLLFYKSKMIFEEMTMYECGFNSMMGVRIPFSYRFFLISILFVIFDVEVSLLLPIPYMKLVEMSMWVFLLFVLILIIGLLYEYYYGSLEWLSNFVSKA</sequence>
<keyword evidence="5 9" id="KW-0812">Transmembrane</keyword>
<comment type="similarity">
    <text evidence="2 9">Belongs to the complex I subunit 3 family.</text>
</comment>
<evidence type="ECO:0000256" key="2">
    <source>
        <dbReference type="ARBA" id="ARBA00008472"/>
    </source>
</evidence>
<dbReference type="PANTHER" id="PTHR11058">
    <property type="entry name" value="NADH-UBIQUINONE OXIDOREDUCTASE CHAIN 3"/>
    <property type="match status" value="1"/>
</dbReference>
<evidence type="ECO:0000256" key="8">
    <source>
        <dbReference type="ARBA" id="ARBA00049551"/>
    </source>
</evidence>
<keyword evidence="4 9" id="KW-0813">Transport</keyword>
<name>A0A2U8XCA0_9ARAC</name>
<dbReference type="Pfam" id="PF00507">
    <property type="entry name" value="Oxidored_q4"/>
    <property type="match status" value="1"/>
</dbReference>
<comment type="function">
    <text evidence="9">Core subunit of the mitochondrial membrane respiratory chain NADH dehydrogenase (Complex I) which catalyzes electron transfer from NADH through the respiratory chain, using ubiquinone as an electron acceptor. Essential for the catalytic activity of complex I.</text>
</comment>
<keyword evidence="9" id="KW-1278">Translocase</keyword>
<keyword evidence="9" id="KW-0679">Respiratory chain</keyword>
<evidence type="ECO:0000313" key="10">
    <source>
        <dbReference type="EMBL" id="AWN56280.1"/>
    </source>
</evidence>
<evidence type="ECO:0000256" key="7">
    <source>
        <dbReference type="ARBA" id="ARBA00023136"/>
    </source>
</evidence>
<evidence type="ECO:0000256" key="1">
    <source>
        <dbReference type="ARBA" id="ARBA00004370"/>
    </source>
</evidence>
<proteinExistence type="inferred from homology"/>
<dbReference type="InterPro" id="IPR000440">
    <property type="entry name" value="NADH_UbQ/plastoQ_OxRdtase_su3"/>
</dbReference>
<feature type="transmembrane region" description="Helical" evidence="9">
    <location>
        <begin position="79"/>
        <end position="98"/>
    </location>
</feature>
<dbReference type="InterPro" id="IPR038430">
    <property type="entry name" value="NDAH_ubi_oxred_su3_sf"/>
</dbReference>
<dbReference type="Gene3D" id="1.20.58.1610">
    <property type="entry name" value="NADH:ubiquinone/plastoquinone oxidoreductase, chain 3"/>
    <property type="match status" value="1"/>
</dbReference>
<reference evidence="10" key="1">
    <citation type="submission" date="2017-10" db="EMBL/GenBank/DDBJ databases">
        <title>Mitogenomes of tropical arthropods.</title>
        <authorList>
            <person name="Pires Paula D."/>
            <person name="Coiti Togawa R."/>
        </authorList>
    </citation>
    <scope>NUCLEOTIDE SEQUENCE</scope>
</reference>
<comment type="subcellular location">
    <subcellularLocation>
        <location evidence="1">Membrane</location>
    </subcellularLocation>
    <subcellularLocation>
        <location evidence="9">Mitochondrion membrane</location>
        <topology evidence="9">Multi-pass membrane protein</topology>
    </subcellularLocation>
</comment>
<evidence type="ECO:0000256" key="9">
    <source>
        <dbReference type="RuleBase" id="RU003640"/>
    </source>
</evidence>
<accession>A0A2U8XCA0</accession>
<evidence type="ECO:0000256" key="3">
    <source>
        <dbReference type="ARBA" id="ARBA00021007"/>
    </source>
</evidence>
<protein>
    <recommendedName>
        <fullName evidence="3 9">NADH-ubiquinone oxidoreductase chain 3</fullName>
        <ecNumber evidence="9">7.1.1.2</ecNumber>
    </recommendedName>
</protein>
<feature type="transmembrane region" description="Helical" evidence="9">
    <location>
        <begin position="6"/>
        <end position="25"/>
    </location>
</feature>